<comment type="caution">
    <text evidence="9">The sequence shown here is derived from an EMBL/GenBank/DDBJ whole genome shotgun (WGS) entry which is preliminary data.</text>
</comment>
<organism evidence="9 10">
    <name type="scientific">Selenomonas caprae</name>
    <dbReference type="NCBI Taxonomy" id="2606905"/>
    <lineage>
        <taxon>Bacteria</taxon>
        <taxon>Bacillati</taxon>
        <taxon>Bacillota</taxon>
        <taxon>Negativicutes</taxon>
        <taxon>Selenomonadales</taxon>
        <taxon>Selenomonadaceae</taxon>
        <taxon>Selenomonas</taxon>
    </lineage>
</organism>
<keyword evidence="5" id="KW-0249">Electron transport</keyword>
<keyword evidence="6" id="KW-0408">Iron</keyword>
<gene>
    <name evidence="9" type="ORF">FZ041_03990</name>
</gene>
<reference evidence="9 10" key="1">
    <citation type="submission" date="2019-08" db="EMBL/GenBank/DDBJ databases">
        <title>Selenomonas sp. mPRGC5 and Selenomonas sp. mPRGC8 isolated from ruminal fluid of dairy goat (Capra hircus).</title>
        <authorList>
            <person name="Poothong S."/>
            <person name="Nuengjamnong C."/>
            <person name="Tanasupawat S."/>
        </authorList>
    </citation>
    <scope>NUCLEOTIDE SEQUENCE [LARGE SCALE GENOMIC DNA]</scope>
    <source>
        <strain evidence="10">mPRGC8</strain>
    </source>
</reference>
<keyword evidence="2" id="KW-0004">4Fe-4S</keyword>
<evidence type="ECO:0000256" key="6">
    <source>
        <dbReference type="ARBA" id="ARBA00023004"/>
    </source>
</evidence>
<dbReference type="Pfam" id="PF12838">
    <property type="entry name" value="Fer4_7"/>
    <property type="match status" value="1"/>
</dbReference>
<feature type="domain" description="4Fe-4S ferredoxin-type" evidence="8">
    <location>
        <begin position="10"/>
        <end position="39"/>
    </location>
</feature>
<dbReference type="GO" id="GO:0051539">
    <property type="term" value="F:4 iron, 4 sulfur cluster binding"/>
    <property type="evidence" value="ECO:0007669"/>
    <property type="project" value="UniProtKB-KW"/>
</dbReference>
<feature type="domain" description="4Fe-4S ferredoxin-type" evidence="8">
    <location>
        <begin position="40"/>
        <end position="70"/>
    </location>
</feature>
<keyword evidence="3" id="KW-0479">Metal-binding</keyword>
<evidence type="ECO:0000259" key="8">
    <source>
        <dbReference type="PROSITE" id="PS51379"/>
    </source>
</evidence>
<keyword evidence="4" id="KW-0677">Repeat</keyword>
<evidence type="ECO:0000313" key="10">
    <source>
        <dbReference type="Proteomes" id="UP000322783"/>
    </source>
</evidence>
<dbReference type="EMBL" id="VTOZ01000006">
    <property type="protein sequence ID" value="TYZ29758.1"/>
    <property type="molecule type" value="Genomic_DNA"/>
</dbReference>
<evidence type="ECO:0000313" key="9">
    <source>
        <dbReference type="EMBL" id="TYZ29758.1"/>
    </source>
</evidence>
<protein>
    <submittedName>
        <fullName evidence="9">4Fe-4S dicluster domain-containing protein</fullName>
    </submittedName>
</protein>
<keyword evidence="10" id="KW-1185">Reference proteome</keyword>
<dbReference type="InterPro" id="IPR017896">
    <property type="entry name" value="4Fe4S_Fe-S-bd"/>
</dbReference>
<dbReference type="PANTHER" id="PTHR43687:SF6">
    <property type="entry name" value="L-ASPARTATE SEMIALDEHYDE SULFURTRANSFERASE IRON-SULFUR SUBUNIT"/>
    <property type="match status" value="1"/>
</dbReference>
<dbReference type="GO" id="GO:0046872">
    <property type="term" value="F:metal ion binding"/>
    <property type="evidence" value="ECO:0007669"/>
    <property type="project" value="UniProtKB-KW"/>
</dbReference>
<evidence type="ECO:0000256" key="2">
    <source>
        <dbReference type="ARBA" id="ARBA00022485"/>
    </source>
</evidence>
<keyword evidence="7" id="KW-0411">Iron-sulfur</keyword>
<dbReference type="InterPro" id="IPR017900">
    <property type="entry name" value="4Fe4S_Fe_S_CS"/>
</dbReference>
<dbReference type="PROSITE" id="PS00198">
    <property type="entry name" value="4FE4S_FER_1"/>
    <property type="match status" value="2"/>
</dbReference>
<dbReference type="SUPFAM" id="SSF54862">
    <property type="entry name" value="4Fe-4S ferredoxins"/>
    <property type="match status" value="1"/>
</dbReference>
<dbReference type="PANTHER" id="PTHR43687">
    <property type="entry name" value="ADENYLYLSULFATE REDUCTASE, BETA SUBUNIT"/>
    <property type="match status" value="1"/>
</dbReference>
<keyword evidence="1" id="KW-0813">Transport</keyword>
<sequence length="75" mass="8714">MSINKKNDYQWIKIDPGKCVHCGICVNYCPRDVLAKDDNGVPYMKHRDDCWYCDVCSFVCPKNALVLKEVPYLIK</sequence>
<evidence type="ECO:0000256" key="7">
    <source>
        <dbReference type="ARBA" id="ARBA00023014"/>
    </source>
</evidence>
<evidence type="ECO:0000256" key="4">
    <source>
        <dbReference type="ARBA" id="ARBA00022737"/>
    </source>
</evidence>
<evidence type="ECO:0000256" key="5">
    <source>
        <dbReference type="ARBA" id="ARBA00022982"/>
    </source>
</evidence>
<dbReference type="RefSeq" id="WP_149188605.1">
    <property type="nucleotide sequence ID" value="NZ_VTOZ01000006.1"/>
</dbReference>
<proteinExistence type="predicted"/>
<name>A0A5D6WS13_9FIRM</name>
<dbReference type="Gene3D" id="3.30.70.20">
    <property type="match status" value="1"/>
</dbReference>
<dbReference type="Proteomes" id="UP000322783">
    <property type="component" value="Unassembled WGS sequence"/>
</dbReference>
<evidence type="ECO:0000256" key="1">
    <source>
        <dbReference type="ARBA" id="ARBA00022448"/>
    </source>
</evidence>
<dbReference type="AlphaFoldDB" id="A0A5D6WS13"/>
<evidence type="ECO:0000256" key="3">
    <source>
        <dbReference type="ARBA" id="ARBA00022723"/>
    </source>
</evidence>
<accession>A0A5D6WS13</accession>
<dbReference type="PROSITE" id="PS51379">
    <property type="entry name" value="4FE4S_FER_2"/>
    <property type="match status" value="2"/>
</dbReference>
<dbReference type="InterPro" id="IPR050572">
    <property type="entry name" value="Fe-S_Ferredoxin"/>
</dbReference>